<gene>
    <name evidence="2" type="ORF">OCTVUL_1B003353</name>
</gene>
<accession>A0AA36B561</accession>
<dbReference type="Proteomes" id="UP001162480">
    <property type="component" value="Chromosome 9"/>
</dbReference>
<evidence type="ECO:0000313" key="3">
    <source>
        <dbReference type="Proteomes" id="UP001162480"/>
    </source>
</evidence>
<dbReference type="EMBL" id="OX597822">
    <property type="protein sequence ID" value="CAI9727794.1"/>
    <property type="molecule type" value="Genomic_DNA"/>
</dbReference>
<protein>
    <submittedName>
        <fullName evidence="2">Uncharacterized protein</fullName>
    </submittedName>
</protein>
<reference evidence="2" key="1">
    <citation type="submission" date="2023-08" db="EMBL/GenBank/DDBJ databases">
        <authorList>
            <person name="Alioto T."/>
            <person name="Alioto T."/>
            <person name="Gomez Garrido J."/>
        </authorList>
    </citation>
    <scope>NUCLEOTIDE SEQUENCE</scope>
</reference>
<sequence>MKNMLPPDSGLQGIREDDDSSDSGTVVKTMMFFSMGDFCVAINKTEQQRNACGEPHKCLGQHLSLNRNRNVIDPMAHSLPILEKRVQCVRLLAKMDNITAVCRVMEATYGPPASMKKTFARINKSFDETGNVVNRKRPG</sequence>
<organism evidence="2 3">
    <name type="scientific">Octopus vulgaris</name>
    <name type="common">Common octopus</name>
    <dbReference type="NCBI Taxonomy" id="6645"/>
    <lineage>
        <taxon>Eukaryota</taxon>
        <taxon>Metazoa</taxon>
        <taxon>Spiralia</taxon>
        <taxon>Lophotrochozoa</taxon>
        <taxon>Mollusca</taxon>
        <taxon>Cephalopoda</taxon>
        <taxon>Coleoidea</taxon>
        <taxon>Octopodiformes</taxon>
        <taxon>Octopoda</taxon>
        <taxon>Incirrata</taxon>
        <taxon>Octopodidae</taxon>
        <taxon>Octopus</taxon>
    </lineage>
</organism>
<feature type="region of interest" description="Disordered" evidence="1">
    <location>
        <begin position="1"/>
        <end position="22"/>
    </location>
</feature>
<evidence type="ECO:0000256" key="1">
    <source>
        <dbReference type="SAM" id="MobiDB-lite"/>
    </source>
</evidence>
<dbReference type="AlphaFoldDB" id="A0AA36B561"/>
<proteinExistence type="predicted"/>
<keyword evidence="3" id="KW-1185">Reference proteome</keyword>
<evidence type="ECO:0000313" key="2">
    <source>
        <dbReference type="EMBL" id="CAI9727794.1"/>
    </source>
</evidence>
<name>A0AA36B561_OCTVU</name>